<reference evidence="1 2" key="1">
    <citation type="journal article" date="2010" name="Proc. Natl. Acad. Sci. U.S.A.">
        <title>Insights into evolution of multicellular fungi from the assembled chromosomes of the mushroom Coprinopsis cinerea (Coprinus cinereus).</title>
        <authorList>
            <person name="Stajich J.E."/>
            <person name="Wilke S.K."/>
            <person name="Ahren D."/>
            <person name="Au C.H."/>
            <person name="Birren B.W."/>
            <person name="Borodovsky M."/>
            <person name="Burns C."/>
            <person name="Canback B."/>
            <person name="Casselton L.A."/>
            <person name="Cheng C.K."/>
            <person name="Deng J."/>
            <person name="Dietrich F.S."/>
            <person name="Fargo D.C."/>
            <person name="Farman M.L."/>
            <person name="Gathman A.C."/>
            <person name="Goldberg J."/>
            <person name="Guigo R."/>
            <person name="Hoegger P.J."/>
            <person name="Hooker J.B."/>
            <person name="Huggins A."/>
            <person name="James T.Y."/>
            <person name="Kamada T."/>
            <person name="Kilaru S."/>
            <person name="Kodira C."/>
            <person name="Kues U."/>
            <person name="Kupfer D."/>
            <person name="Kwan H.S."/>
            <person name="Lomsadze A."/>
            <person name="Li W."/>
            <person name="Lilly W.W."/>
            <person name="Ma L.J."/>
            <person name="Mackey A.J."/>
            <person name="Manning G."/>
            <person name="Martin F."/>
            <person name="Muraguchi H."/>
            <person name="Natvig D.O."/>
            <person name="Palmerini H."/>
            <person name="Ramesh M.A."/>
            <person name="Rehmeyer C.J."/>
            <person name="Roe B.A."/>
            <person name="Shenoy N."/>
            <person name="Stanke M."/>
            <person name="Ter-Hovhannisyan V."/>
            <person name="Tunlid A."/>
            <person name="Velagapudi R."/>
            <person name="Vision T.J."/>
            <person name="Zeng Q."/>
            <person name="Zolan M.E."/>
            <person name="Pukkila P.J."/>
        </authorList>
    </citation>
    <scope>NUCLEOTIDE SEQUENCE [LARGE SCALE GENOMIC DNA]</scope>
    <source>
        <strain evidence="2">Okayama-7 / 130 / ATCC MYA-4618 / FGSC 9003</strain>
    </source>
</reference>
<comment type="caution">
    <text evidence="1">The sequence shown here is derived from an EMBL/GenBank/DDBJ whole genome shotgun (WGS) entry which is preliminary data.</text>
</comment>
<proteinExistence type="predicted"/>
<sequence length="218" mass="25747">MSKTDWLLAKKTAREERGMIGTGDDNDDRYLAIRGYGVGKAEEIEENRDVERAVVVAGDLFKPYDYHYDVLEVLKFLMPTLACLLEHRDAADGIVNLSPKKVIFWARTERILDLYLTEQLVGPKTSYEDRMVYYKTFLEEGARNMIIGRAILKSHRKRSMEEDTEYIVHYRHKKFIDHYLVDAEWRLAKRREEVRLRLKLAFLRGFSREQQRVAIMLP</sequence>
<dbReference type="VEuPathDB" id="FungiDB:CC1G_07221"/>
<keyword evidence="2" id="KW-1185">Reference proteome</keyword>
<protein>
    <submittedName>
        <fullName evidence="1">Uncharacterized protein</fullName>
    </submittedName>
</protein>
<dbReference type="Proteomes" id="UP000001861">
    <property type="component" value="Unassembled WGS sequence"/>
</dbReference>
<dbReference type="GeneID" id="6017138"/>
<name>A8PCZ3_COPC7</name>
<dbReference type="EMBL" id="AACS02000006">
    <property type="protein sequence ID" value="EAU81291.1"/>
    <property type="molecule type" value="Genomic_DNA"/>
</dbReference>
<dbReference type="AlphaFoldDB" id="A8PCZ3"/>
<accession>A8PCZ3</accession>
<dbReference type="InParanoid" id="A8PCZ3"/>
<organism evidence="1 2">
    <name type="scientific">Coprinopsis cinerea (strain Okayama-7 / 130 / ATCC MYA-4618 / FGSC 9003)</name>
    <name type="common">Inky cap fungus</name>
    <name type="synonym">Hormographiella aspergillata</name>
    <dbReference type="NCBI Taxonomy" id="240176"/>
    <lineage>
        <taxon>Eukaryota</taxon>
        <taxon>Fungi</taxon>
        <taxon>Dikarya</taxon>
        <taxon>Basidiomycota</taxon>
        <taxon>Agaricomycotina</taxon>
        <taxon>Agaricomycetes</taxon>
        <taxon>Agaricomycetidae</taxon>
        <taxon>Agaricales</taxon>
        <taxon>Agaricineae</taxon>
        <taxon>Psathyrellaceae</taxon>
        <taxon>Coprinopsis</taxon>
    </lineage>
</organism>
<evidence type="ECO:0000313" key="1">
    <source>
        <dbReference type="EMBL" id="EAU81291.1"/>
    </source>
</evidence>
<gene>
    <name evidence="1" type="ORF">CC1G_07221</name>
</gene>
<evidence type="ECO:0000313" key="2">
    <source>
        <dbReference type="Proteomes" id="UP000001861"/>
    </source>
</evidence>
<dbReference type="RefSeq" id="XP_001840491.1">
    <property type="nucleotide sequence ID" value="XM_001840439.1"/>
</dbReference>
<dbReference type="KEGG" id="cci:CC1G_07221"/>